<comment type="similarity">
    <text evidence="2 13">Belongs to the cytochrome ubiquinol oxidase subunit 1 family.</text>
</comment>
<keyword evidence="12 13" id="KW-0472">Membrane</keyword>
<evidence type="ECO:0000256" key="7">
    <source>
        <dbReference type="ARBA" id="ARBA00022692"/>
    </source>
</evidence>
<keyword evidence="15" id="KW-1185">Reference proteome</keyword>
<dbReference type="STRING" id="716544.wcw_0785"/>
<dbReference type="Proteomes" id="UP000001505">
    <property type="component" value="Chromosome"/>
</dbReference>
<evidence type="ECO:0000256" key="11">
    <source>
        <dbReference type="ARBA" id="ARBA00023004"/>
    </source>
</evidence>
<evidence type="ECO:0000256" key="9">
    <source>
        <dbReference type="ARBA" id="ARBA00022982"/>
    </source>
</evidence>
<keyword evidence="4 13" id="KW-1003">Cell membrane</keyword>
<keyword evidence="7 13" id="KW-0812">Transmembrane</keyword>
<dbReference type="GO" id="GO:0016682">
    <property type="term" value="F:oxidoreductase activity, acting on diphenols and related substances as donors, oxygen as acceptor"/>
    <property type="evidence" value="ECO:0007669"/>
    <property type="project" value="TreeGrafter"/>
</dbReference>
<dbReference type="GO" id="GO:0019646">
    <property type="term" value="P:aerobic electron transport chain"/>
    <property type="evidence" value="ECO:0007669"/>
    <property type="project" value="InterPro"/>
</dbReference>
<keyword evidence="9 13" id="KW-0249">Electron transport</keyword>
<dbReference type="AlphaFoldDB" id="D6YVJ1"/>
<keyword evidence="14" id="KW-0560">Oxidoreductase</keyword>
<evidence type="ECO:0000313" key="14">
    <source>
        <dbReference type="EMBL" id="ADI38152.1"/>
    </source>
</evidence>
<dbReference type="PANTHER" id="PTHR30365:SF0">
    <property type="entry name" value="CYTOCHROME BD-I UBIQUINOL OXIDASE SUBUNIT 1"/>
    <property type="match status" value="1"/>
</dbReference>
<dbReference type="HOGENOM" id="CLU_030555_3_1_0"/>
<feature type="transmembrane region" description="Helical" evidence="13">
    <location>
        <begin position="407"/>
        <end position="429"/>
    </location>
</feature>
<accession>D6YVJ1</accession>
<evidence type="ECO:0000256" key="8">
    <source>
        <dbReference type="ARBA" id="ARBA00022723"/>
    </source>
</evidence>
<feature type="transmembrane region" description="Helical" evidence="13">
    <location>
        <begin position="51"/>
        <end position="71"/>
    </location>
</feature>
<evidence type="ECO:0000256" key="12">
    <source>
        <dbReference type="ARBA" id="ARBA00023136"/>
    </source>
</evidence>
<dbReference type="GO" id="GO:0009055">
    <property type="term" value="F:electron transfer activity"/>
    <property type="evidence" value="ECO:0007669"/>
    <property type="project" value="UniProtKB-UniRule"/>
</dbReference>
<dbReference type="eggNOG" id="COG1271">
    <property type="taxonomic scope" value="Bacteria"/>
</dbReference>
<dbReference type="OrthoDB" id="9807042at2"/>
<protein>
    <submittedName>
        <fullName evidence="14">Putative cytochrome d ubiquinol oxidase subunit 1</fullName>
        <ecNumber evidence="14">1.10.3.-</ecNumber>
    </submittedName>
</protein>
<evidence type="ECO:0000256" key="3">
    <source>
        <dbReference type="ARBA" id="ARBA00022448"/>
    </source>
</evidence>
<dbReference type="KEGG" id="wch:wcw_0785"/>
<dbReference type="GO" id="GO:0020037">
    <property type="term" value="F:heme binding"/>
    <property type="evidence" value="ECO:0007669"/>
    <property type="project" value="TreeGrafter"/>
</dbReference>
<evidence type="ECO:0000256" key="6">
    <source>
        <dbReference type="ARBA" id="ARBA00022617"/>
    </source>
</evidence>
<dbReference type="PIRSF" id="PIRSF006446">
    <property type="entry name" value="Cyt_quinol_oxidase_1"/>
    <property type="match status" value="1"/>
</dbReference>
<keyword evidence="6 13" id="KW-0349">Heme</keyword>
<evidence type="ECO:0000256" key="10">
    <source>
        <dbReference type="ARBA" id="ARBA00022989"/>
    </source>
</evidence>
<evidence type="ECO:0000256" key="1">
    <source>
        <dbReference type="ARBA" id="ARBA00004429"/>
    </source>
</evidence>
<dbReference type="EMBL" id="CP001928">
    <property type="protein sequence ID" value="ADI38152.1"/>
    <property type="molecule type" value="Genomic_DNA"/>
</dbReference>
<comment type="subcellular location">
    <subcellularLocation>
        <location evidence="1">Cell inner membrane</location>
        <topology evidence="1">Multi-pass membrane protein</topology>
    </subcellularLocation>
</comment>
<organism evidence="14 15">
    <name type="scientific">Waddlia chondrophila (strain ATCC VR-1470 / WSU 86-1044)</name>
    <dbReference type="NCBI Taxonomy" id="716544"/>
    <lineage>
        <taxon>Bacteria</taxon>
        <taxon>Pseudomonadati</taxon>
        <taxon>Chlamydiota</taxon>
        <taxon>Chlamydiia</taxon>
        <taxon>Parachlamydiales</taxon>
        <taxon>Waddliaceae</taxon>
        <taxon>Waddlia</taxon>
    </lineage>
</organism>
<dbReference type="EC" id="1.10.3.-" evidence="14"/>
<evidence type="ECO:0000256" key="2">
    <source>
        <dbReference type="ARBA" id="ARBA00009819"/>
    </source>
</evidence>
<evidence type="ECO:0000256" key="5">
    <source>
        <dbReference type="ARBA" id="ARBA00022519"/>
    </source>
</evidence>
<keyword evidence="10 13" id="KW-1133">Transmembrane helix</keyword>
<name>D6YVJ1_WADCW</name>
<evidence type="ECO:0000313" key="15">
    <source>
        <dbReference type="Proteomes" id="UP000001505"/>
    </source>
</evidence>
<gene>
    <name evidence="14" type="primary">cydA</name>
    <name evidence="14" type="ordered locus">wcw_0785</name>
</gene>
<reference evidence="14 15" key="1">
    <citation type="journal article" date="2010" name="PLoS ONE">
        <title>The Waddlia genome: a window into chlamydial biology.</title>
        <authorList>
            <person name="Bertelli C."/>
            <person name="Collyn F."/>
            <person name="Croxatto A."/>
            <person name="Ruckert C."/>
            <person name="Polkinghorne A."/>
            <person name="Kebbi-Beghdadi C."/>
            <person name="Goesmann A."/>
            <person name="Vaughan L."/>
            <person name="Greub G."/>
        </authorList>
    </citation>
    <scope>NUCLEOTIDE SEQUENCE [LARGE SCALE GENOMIC DNA]</scope>
    <source>
        <strain evidence="15">ATCC VR-1470 / WSU 86-1044</strain>
    </source>
</reference>
<sequence>MDVEILARMQFAFTIMFHYIYPPLSIGLGLLLVIIEGIYMKTGDQSYLRMARFWTKMFAVTFAIGVATGIVMEFEFGTNWASYSRYVGDVFGSALAAEGVFAFFLESGFLALLLFGWERISPRLHYFSTIMVCLGAHFSAIWIVVANSWMQTPAGFHIVGDGLSARAEIIDFWAMVFNPSSVDRLLHTIVGAWLAGAFLVISVSAYYLLKGRHKKFAVNSLRVALMVAGVSVALQAVIGDMSARGVAKNQPMKLAAMEGIYQTQKGAPLVLFGVPDSEAKLVKKEVSIPKFLSFLSFHDFNAEIKGLNEVPRADWPNVKAVFTTYRMMLFMWGLMVVTVILAWWKWRKGTLAESKGVLRLMAVSVIFPQVANQAGWVAAEMGRYPWIVQDLLRISEGLSKSVSAEHVLGSLIMFTAVYLFLFFMFLYLFNEKIKHGPDEPEAETPYHSLHVLAERFDNE</sequence>
<feature type="transmembrane region" description="Helical" evidence="13">
    <location>
        <begin position="91"/>
        <end position="117"/>
    </location>
</feature>
<dbReference type="InterPro" id="IPR002585">
    <property type="entry name" value="Cyt-d_ubiquinol_oxidase_su_1"/>
</dbReference>
<dbReference type="PANTHER" id="PTHR30365">
    <property type="entry name" value="CYTOCHROME D UBIQUINOL OXIDASE"/>
    <property type="match status" value="1"/>
</dbReference>
<evidence type="ECO:0000256" key="13">
    <source>
        <dbReference type="PIRNR" id="PIRNR006446"/>
    </source>
</evidence>
<keyword evidence="3 13" id="KW-0813">Transport</keyword>
<evidence type="ECO:0000256" key="4">
    <source>
        <dbReference type="ARBA" id="ARBA00022475"/>
    </source>
</evidence>
<dbReference type="GO" id="GO:0070069">
    <property type="term" value="C:cytochrome complex"/>
    <property type="evidence" value="ECO:0007669"/>
    <property type="project" value="UniProtKB-UniRule"/>
</dbReference>
<feature type="transmembrane region" description="Helical" evidence="13">
    <location>
        <begin position="124"/>
        <end position="145"/>
    </location>
</feature>
<dbReference type="RefSeq" id="WP_013181870.1">
    <property type="nucleotide sequence ID" value="NC_014225.1"/>
</dbReference>
<dbReference type="GO" id="GO:0046872">
    <property type="term" value="F:metal ion binding"/>
    <property type="evidence" value="ECO:0007669"/>
    <property type="project" value="UniProtKB-UniRule"/>
</dbReference>
<proteinExistence type="inferred from homology"/>
<feature type="transmembrane region" description="Helical" evidence="13">
    <location>
        <begin position="325"/>
        <end position="344"/>
    </location>
</feature>
<feature type="transmembrane region" description="Helical" evidence="13">
    <location>
        <begin position="20"/>
        <end position="39"/>
    </location>
</feature>
<feature type="transmembrane region" description="Helical" evidence="13">
    <location>
        <begin position="185"/>
        <end position="209"/>
    </location>
</feature>
<keyword evidence="11 13" id="KW-0408">Iron</keyword>
<keyword evidence="8 13" id="KW-0479">Metal-binding</keyword>
<feature type="transmembrane region" description="Helical" evidence="13">
    <location>
        <begin position="221"/>
        <end position="238"/>
    </location>
</feature>
<keyword evidence="5" id="KW-0997">Cell inner membrane</keyword>
<dbReference type="GO" id="GO:0005886">
    <property type="term" value="C:plasma membrane"/>
    <property type="evidence" value="ECO:0007669"/>
    <property type="project" value="UniProtKB-SubCell"/>
</dbReference>
<dbReference type="Pfam" id="PF01654">
    <property type="entry name" value="Cyt_bd_oxida_I"/>
    <property type="match status" value="1"/>
</dbReference>
<feature type="transmembrane region" description="Helical" evidence="13">
    <location>
        <begin position="356"/>
        <end position="379"/>
    </location>
</feature>